<dbReference type="OrthoDB" id="8585774at2"/>
<organism evidence="1 2">
    <name type="scientific">Dysgonomonas alginatilytica</name>
    <dbReference type="NCBI Taxonomy" id="1605892"/>
    <lineage>
        <taxon>Bacteria</taxon>
        <taxon>Pseudomonadati</taxon>
        <taxon>Bacteroidota</taxon>
        <taxon>Bacteroidia</taxon>
        <taxon>Bacteroidales</taxon>
        <taxon>Dysgonomonadaceae</taxon>
        <taxon>Dysgonomonas</taxon>
    </lineage>
</organism>
<dbReference type="Proteomes" id="UP000247973">
    <property type="component" value="Unassembled WGS sequence"/>
</dbReference>
<dbReference type="InterPro" id="IPR058148">
    <property type="entry name" value="M949_RS01915-like_dom"/>
</dbReference>
<proteinExistence type="predicted"/>
<keyword evidence="2" id="KW-1185">Reference proteome</keyword>
<gene>
    <name evidence="1" type="ORF">CLV62_12217</name>
</gene>
<sequence length="234" mass="26779">MSKGACFAILLFLLLSCQTKVKNEISVKDDLTENVETQKGEDSVSAVKHIEQKDLPSGLSFEGKFKDAIKWKDTQGEHIALITETGIYVSPKFKHESDGGDAELFGYHYLLNDKSEQFTLTWKVYDFISDCPVDIFAEFIDNTFKVTDLDKNGIAEVWIMYMKGCHGDVSPEEMKIIMYQGDKKYAMRGENKVYLNKDETYGGGFEFDDNFRSAPKEFREFALSMWNEAIDEKL</sequence>
<dbReference type="RefSeq" id="WP_110311613.1">
    <property type="nucleotide sequence ID" value="NZ_QICL01000022.1"/>
</dbReference>
<dbReference type="AlphaFoldDB" id="A0A2V3PNC8"/>
<comment type="caution">
    <text evidence="1">The sequence shown here is derived from an EMBL/GenBank/DDBJ whole genome shotgun (WGS) entry which is preliminary data.</text>
</comment>
<name>A0A2V3PNC8_9BACT</name>
<accession>A0A2V3PNC8</accession>
<reference evidence="1 2" key="1">
    <citation type="submission" date="2018-03" db="EMBL/GenBank/DDBJ databases">
        <title>Genomic Encyclopedia of Archaeal and Bacterial Type Strains, Phase II (KMG-II): from individual species to whole genera.</title>
        <authorList>
            <person name="Goeker M."/>
        </authorList>
    </citation>
    <scope>NUCLEOTIDE SEQUENCE [LARGE SCALE GENOMIC DNA]</scope>
    <source>
        <strain evidence="1 2">DSM 100214</strain>
    </source>
</reference>
<dbReference type="PROSITE" id="PS51257">
    <property type="entry name" value="PROKAR_LIPOPROTEIN"/>
    <property type="match status" value="1"/>
</dbReference>
<evidence type="ECO:0008006" key="3">
    <source>
        <dbReference type="Google" id="ProtNLM"/>
    </source>
</evidence>
<dbReference type="NCBIfam" id="NF046077">
    <property type="entry name" value="LPS_M949_RS01915"/>
    <property type="match status" value="1"/>
</dbReference>
<protein>
    <recommendedName>
        <fullName evidence="3">Lipoprotein</fullName>
    </recommendedName>
</protein>
<dbReference type="EMBL" id="QICL01000022">
    <property type="protein sequence ID" value="PXV62064.1"/>
    <property type="molecule type" value="Genomic_DNA"/>
</dbReference>
<evidence type="ECO:0000313" key="1">
    <source>
        <dbReference type="EMBL" id="PXV62064.1"/>
    </source>
</evidence>
<evidence type="ECO:0000313" key="2">
    <source>
        <dbReference type="Proteomes" id="UP000247973"/>
    </source>
</evidence>